<accession>A0A9W4T134</accession>
<gene>
    <name evidence="3" type="ORF">FWILDA_LOCUS13452</name>
</gene>
<comment type="caution">
    <text evidence="3">The sequence shown here is derived from an EMBL/GenBank/DDBJ whole genome shotgun (WGS) entry which is preliminary data.</text>
</comment>
<reference evidence="3" key="1">
    <citation type="submission" date="2022-08" db="EMBL/GenBank/DDBJ databases">
        <authorList>
            <person name="Kallberg Y."/>
            <person name="Tangrot J."/>
            <person name="Rosling A."/>
        </authorList>
    </citation>
    <scope>NUCLEOTIDE SEQUENCE</scope>
    <source>
        <strain evidence="3">Wild A</strain>
    </source>
</reference>
<proteinExistence type="predicted"/>
<keyword evidence="4" id="KW-1185">Reference proteome</keyword>
<dbReference type="AlphaFoldDB" id="A0A9W4T134"/>
<evidence type="ECO:0000313" key="3">
    <source>
        <dbReference type="EMBL" id="CAI2188184.1"/>
    </source>
</evidence>
<dbReference type="EMBL" id="CAMKVN010005041">
    <property type="protein sequence ID" value="CAI2188184.1"/>
    <property type="molecule type" value="Genomic_DNA"/>
</dbReference>
<dbReference type="Proteomes" id="UP001153678">
    <property type="component" value="Unassembled WGS sequence"/>
</dbReference>
<feature type="transmembrane region" description="Helical" evidence="2">
    <location>
        <begin position="44"/>
        <end position="62"/>
    </location>
</feature>
<feature type="region of interest" description="Disordered" evidence="1">
    <location>
        <begin position="1"/>
        <end position="32"/>
    </location>
</feature>
<organism evidence="3 4">
    <name type="scientific">Funneliformis geosporum</name>
    <dbReference type="NCBI Taxonomy" id="1117311"/>
    <lineage>
        <taxon>Eukaryota</taxon>
        <taxon>Fungi</taxon>
        <taxon>Fungi incertae sedis</taxon>
        <taxon>Mucoromycota</taxon>
        <taxon>Glomeromycotina</taxon>
        <taxon>Glomeromycetes</taxon>
        <taxon>Glomerales</taxon>
        <taxon>Glomeraceae</taxon>
        <taxon>Funneliformis</taxon>
    </lineage>
</organism>
<keyword evidence="2" id="KW-0812">Transmembrane</keyword>
<feature type="compositionally biased region" description="Basic residues" evidence="1">
    <location>
        <begin position="1"/>
        <end position="27"/>
    </location>
</feature>
<name>A0A9W4T134_9GLOM</name>
<sequence length="71" mass="8439">MSRGRSPPKKSPNRRPPPKRRKRRNCIRYRDFPPPTPSTSLAEFLSGAFYCLIFLIIINFFYKCLWAYSRA</sequence>
<keyword evidence="2" id="KW-0472">Membrane</keyword>
<evidence type="ECO:0000256" key="1">
    <source>
        <dbReference type="SAM" id="MobiDB-lite"/>
    </source>
</evidence>
<evidence type="ECO:0000256" key="2">
    <source>
        <dbReference type="SAM" id="Phobius"/>
    </source>
</evidence>
<evidence type="ECO:0000313" key="4">
    <source>
        <dbReference type="Proteomes" id="UP001153678"/>
    </source>
</evidence>
<keyword evidence="2" id="KW-1133">Transmembrane helix</keyword>
<protein>
    <submittedName>
        <fullName evidence="3">12880_t:CDS:1</fullName>
    </submittedName>
</protein>